<gene>
    <name evidence="2" type="ORF">FHS50_000758</name>
</gene>
<reference evidence="2 3" key="1">
    <citation type="submission" date="2020-08" db="EMBL/GenBank/DDBJ databases">
        <title>Genomic Encyclopedia of Type Strains, Phase IV (KMG-IV): sequencing the most valuable type-strain genomes for metagenomic binning, comparative biology and taxonomic classification.</title>
        <authorList>
            <person name="Goeker M."/>
        </authorList>
    </citation>
    <scope>NUCLEOTIDE SEQUENCE [LARGE SCALE GENOMIC DNA]</scope>
    <source>
        <strain evidence="2 3">DSM 24194</strain>
    </source>
</reference>
<dbReference type="AlphaFoldDB" id="A0A839Z2C0"/>
<sequence length="100" mass="11019">MHDLGKGDLVVAILVHPVEALLFLAQRIGLGRLGDFGNDRQWLRFGRDRYWRILDAIVDLLRASLRNQESTGGEKQDGGDAGGDTGRSRLLIVIDPARPA</sequence>
<evidence type="ECO:0000313" key="2">
    <source>
        <dbReference type="EMBL" id="MBB3763735.1"/>
    </source>
</evidence>
<keyword evidence="3" id="KW-1185">Reference proteome</keyword>
<dbReference type="Proteomes" id="UP000578569">
    <property type="component" value="Unassembled WGS sequence"/>
</dbReference>
<protein>
    <submittedName>
        <fullName evidence="2">Uncharacterized protein</fullName>
    </submittedName>
</protein>
<proteinExistence type="predicted"/>
<name>A0A839Z2C0_9SPHN</name>
<feature type="region of interest" description="Disordered" evidence="1">
    <location>
        <begin position="68"/>
        <end position="100"/>
    </location>
</feature>
<evidence type="ECO:0000256" key="1">
    <source>
        <dbReference type="SAM" id="MobiDB-lite"/>
    </source>
</evidence>
<accession>A0A839Z2C0</accession>
<dbReference type="EMBL" id="JACICF010000001">
    <property type="protein sequence ID" value="MBB3763735.1"/>
    <property type="molecule type" value="Genomic_DNA"/>
</dbReference>
<organism evidence="2 3">
    <name type="scientific">Sphingomicrobium lutaoense</name>
    <dbReference type="NCBI Taxonomy" id="515949"/>
    <lineage>
        <taxon>Bacteria</taxon>
        <taxon>Pseudomonadati</taxon>
        <taxon>Pseudomonadota</taxon>
        <taxon>Alphaproteobacteria</taxon>
        <taxon>Sphingomonadales</taxon>
        <taxon>Sphingomonadaceae</taxon>
        <taxon>Sphingomicrobium</taxon>
    </lineage>
</organism>
<evidence type="ECO:0000313" key="3">
    <source>
        <dbReference type="Proteomes" id="UP000578569"/>
    </source>
</evidence>
<comment type="caution">
    <text evidence="2">The sequence shown here is derived from an EMBL/GenBank/DDBJ whole genome shotgun (WGS) entry which is preliminary data.</text>
</comment>